<dbReference type="InterPro" id="IPR040338">
    <property type="entry name" value="At1g67623-like"/>
</dbReference>
<evidence type="ECO:0000313" key="3">
    <source>
        <dbReference type="Proteomes" id="UP000028999"/>
    </source>
</evidence>
<organism evidence="2 3">
    <name type="scientific">Brassica napus</name>
    <name type="common">Rape</name>
    <dbReference type="NCBI Taxonomy" id="3708"/>
    <lineage>
        <taxon>Eukaryota</taxon>
        <taxon>Viridiplantae</taxon>
        <taxon>Streptophyta</taxon>
        <taxon>Embryophyta</taxon>
        <taxon>Tracheophyta</taxon>
        <taxon>Spermatophyta</taxon>
        <taxon>Magnoliopsida</taxon>
        <taxon>eudicotyledons</taxon>
        <taxon>Gunneridae</taxon>
        <taxon>Pentapetalae</taxon>
        <taxon>rosids</taxon>
        <taxon>malvids</taxon>
        <taxon>Brassicales</taxon>
        <taxon>Brassicaceae</taxon>
        <taxon>Brassiceae</taxon>
        <taxon>Brassica</taxon>
    </lineage>
</organism>
<dbReference type="Proteomes" id="UP000028999">
    <property type="component" value="Unassembled WGS sequence"/>
</dbReference>
<dbReference type="EMBL" id="HG994370">
    <property type="protein sequence ID" value="CAF2057475.1"/>
    <property type="molecule type" value="Genomic_DNA"/>
</dbReference>
<evidence type="ECO:0000313" key="2">
    <source>
        <dbReference type="EMBL" id="CDY66006.1"/>
    </source>
</evidence>
<protein>
    <submittedName>
        <fullName evidence="1">(rape) hypothetical protein</fullName>
    </submittedName>
    <submittedName>
        <fullName evidence="2">BnaC06g42040D protein</fullName>
    </submittedName>
</protein>
<name>A0A078JJM9_BRANA</name>
<accession>A0A078JJM9</accession>
<dbReference type="PANTHER" id="PTHR33784">
    <property type="entry name" value="OS05G0482100 PROTEIN"/>
    <property type="match status" value="1"/>
</dbReference>
<dbReference type="AlphaFoldDB" id="A0A078JJM9"/>
<reference evidence="2" key="2">
    <citation type="submission" date="2014-06" db="EMBL/GenBank/DDBJ databases">
        <authorList>
            <person name="Genoscope - CEA"/>
        </authorList>
    </citation>
    <scope>NUCLEOTIDE SEQUENCE</scope>
</reference>
<proteinExistence type="predicted"/>
<dbReference type="PaxDb" id="3708-A0A078JJM9"/>
<dbReference type="SUPFAM" id="SSF56112">
    <property type="entry name" value="Protein kinase-like (PK-like)"/>
    <property type="match status" value="1"/>
</dbReference>
<dbReference type="Proteomes" id="UP001295469">
    <property type="component" value="Chromosome C06"/>
</dbReference>
<dbReference type="PANTHER" id="PTHR33784:SF26">
    <property type="entry name" value="F-BOX DOMAIN-CONTAINING PROTEIN"/>
    <property type="match status" value="1"/>
</dbReference>
<keyword evidence="3" id="KW-1185">Reference proteome</keyword>
<gene>
    <name evidence="2" type="primary">BnaC06g42040D</name>
    <name evidence="1" type="ORF">DARMORV10_C06P17070.1</name>
    <name evidence="2" type="ORF">GSBRNA2T00051164001</name>
</gene>
<dbReference type="EMBL" id="LK035042">
    <property type="protein sequence ID" value="CDY66006.1"/>
    <property type="molecule type" value="Genomic_DNA"/>
</dbReference>
<dbReference type="InterPro" id="IPR011009">
    <property type="entry name" value="Kinase-like_dom_sf"/>
</dbReference>
<reference evidence="1" key="3">
    <citation type="submission" date="2021-01" db="EMBL/GenBank/DDBJ databases">
        <authorList>
            <consortium name="Genoscope - CEA"/>
            <person name="William W."/>
        </authorList>
    </citation>
    <scope>NUCLEOTIDE SEQUENCE</scope>
</reference>
<dbReference type="OMA" id="FGCARVS"/>
<dbReference type="Gramene" id="CDY66006">
    <property type="protein sequence ID" value="CDY66006"/>
    <property type="gene ID" value="GSBRNA2T00051164001"/>
</dbReference>
<evidence type="ECO:0000313" key="1">
    <source>
        <dbReference type="EMBL" id="CAF2057475.1"/>
    </source>
</evidence>
<reference evidence="2 3" key="1">
    <citation type="journal article" date="2014" name="Science">
        <title>Plant genetics. Early allopolyploid evolution in the post-Neolithic Brassica napus oilseed genome.</title>
        <authorList>
            <person name="Chalhoub B."/>
            <person name="Denoeud F."/>
            <person name="Liu S."/>
            <person name="Parkin I.A."/>
            <person name="Tang H."/>
            <person name="Wang X."/>
            <person name="Chiquet J."/>
            <person name="Belcram H."/>
            <person name="Tong C."/>
            <person name="Samans B."/>
            <person name="Correa M."/>
            <person name="Da Silva C."/>
            <person name="Just J."/>
            <person name="Falentin C."/>
            <person name="Koh C.S."/>
            <person name="Le Clainche I."/>
            <person name="Bernard M."/>
            <person name="Bento P."/>
            <person name="Noel B."/>
            <person name="Labadie K."/>
            <person name="Alberti A."/>
            <person name="Charles M."/>
            <person name="Arnaud D."/>
            <person name="Guo H."/>
            <person name="Daviaud C."/>
            <person name="Alamery S."/>
            <person name="Jabbari K."/>
            <person name="Zhao M."/>
            <person name="Edger P.P."/>
            <person name="Chelaifa H."/>
            <person name="Tack D."/>
            <person name="Lassalle G."/>
            <person name="Mestiri I."/>
            <person name="Schnel N."/>
            <person name="Le Paslier M.C."/>
            <person name="Fan G."/>
            <person name="Renault V."/>
            <person name="Bayer P.E."/>
            <person name="Golicz A.A."/>
            <person name="Manoli S."/>
            <person name="Lee T.H."/>
            <person name="Thi V.H."/>
            <person name="Chalabi S."/>
            <person name="Hu Q."/>
            <person name="Fan C."/>
            <person name="Tollenaere R."/>
            <person name="Lu Y."/>
            <person name="Battail C."/>
            <person name="Shen J."/>
            <person name="Sidebottom C.H."/>
            <person name="Wang X."/>
            <person name="Canaguier A."/>
            <person name="Chauveau A."/>
            <person name="Berard A."/>
            <person name="Deniot G."/>
            <person name="Guan M."/>
            <person name="Liu Z."/>
            <person name="Sun F."/>
            <person name="Lim Y.P."/>
            <person name="Lyons E."/>
            <person name="Town C.D."/>
            <person name="Bancroft I."/>
            <person name="Wang X."/>
            <person name="Meng J."/>
            <person name="Ma J."/>
            <person name="Pires J.C."/>
            <person name="King G.J."/>
            <person name="Brunel D."/>
            <person name="Delourme R."/>
            <person name="Renard M."/>
            <person name="Aury J.M."/>
            <person name="Adams K.L."/>
            <person name="Batley J."/>
            <person name="Snowdon R.J."/>
            <person name="Tost J."/>
            <person name="Edwards D."/>
            <person name="Zhou Y."/>
            <person name="Hua W."/>
            <person name="Sharpe A.G."/>
            <person name="Paterson A.H."/>
            <person name="Guan C."/>
            <person name="Wincker P."/>
        </authorList>
    </citation>
    <scope>NUCLEOTIDE SEQUENCE [LARGE SCALE GENOMIC DNA]</scope>
    <source>
        <strain evidence="3">cv. Darmor-bzh</strain>
    </source>
</reference>
<dbReference type="Gene3D" id="1.10.510.10">
    <property type="entry name" value="Transferase(Phosphotransferase) domain 1"/>
    <property type="match status" value="1"/>
</dbReference>
<sequence>MANFNLASLPPSILHKILSKVATTSIRDFGCARVSFPGFNAVGREDYFYKSADLIFLNDWLDQVNVVRTFRLKCYQLGNPEAIYLRDGMMNLAFSVDHRGLVHNYPDFTREYVDQMYHMITSWVLSGHWGYGKPEMFMSLLERIDPNVCYDCCKKYPRKGACLVGLELLLIEEQGNVVQANQEQDDDVGESKNVVSLCVSVDLWSVGCVFAEILTGRPLLKRKNRGSRRDRNYSPYAIGDTSSDYLKRVSVHRFISNHNSGKRVHIGWTKKRKYNNSASTLTYNQPAGSVSISFAKPTFGLTINEDKPSFLKPQVSPDSSEKIRLNGGLRVVPESVFEDHQVKKVQPVSYILEII</sequence>